<keyword evidence="4 8" id="KW-0732">Signal</keyword>
<comment type="similarity">
    <text evidence="2">Belongs to the sulfatase family.</text>
</comment>
<dbReference type="GO" id="GO:0004065">
    <property type="term" value="F:arylsulfatase activity"/>
    <property type="evidence" value="ECO:0007669"/>
    <property type="project" value="UniProtKB-EC"/>
</dbReference>
<dbReference type="CDD" id="cd16144">
    <property type="entry name" value="ARS_like"/>
    <property type="match status" value="1"/>
</dbReference>
<dbReference type="OrthoDB" id="9783154at2"/>
<dbReference type="Pfam" id="PF00884">
    <property type="entry name" value="Sulfatase"/>
    <property type="match status" value="1"/>
</dbReference>
<keyword evidence="11" id="KW-1185">Reference proteome</keyword>
<feature type="domain" description="Sulfatase N-terminal" evidence="9">
    <location>
        <begin position="25"/>
        <end position="345"/>
    </location>
</feature>
<reference evidence="10 11" key="1">
    <citation type="submission" date="2019-02" db="EMBL/GenBank/DDBJ databases">
        <title>Deep-cultivation of Planctomycetes and their phenomic and genomic characterization uncovers novel biology.</title>
        <authorList>
            <person name="Wiegand S."/>
            <person name="Jogler M."/>
            <person name="Boedeker C."/>
            <person name="Pinto D."/>
            <person name="Vollmers J."/>
            <person name="Rivas-Marin E."/>
            <person name="Kohn T."/>
            <person name="Peeters S.H."/>
            <person name="Heuer A."/>
            <person name="Rast P."/>
            <person name="Oberbeckmann S."/>
            <person name="Bunk B."/>
            <person name="Jeske O."/>
            <person name="Meyerdierks A."/>
            <person name="Storesund J.E."/>
            <person name="Kallscheuer N."/>
            <person name="Luecker S."/>
            <person name="Lage O.M."/>
            <person name="Pohl T."/>
            <person name="Merkel B.J."/>
            <person name="Hornburger P."/>
            <person name="Mueller R.-W."/>
            <person name="Bruemmer F."/>
            <person name="Labrenz M."/>
            <person name="Spormann A.M."/>
            <person name="Op Den Camp H."/>
            <person name="Overmann J."/>
            <person name="Amann R."/>
            <person name="Jetten M.S.M."/>
            <person name="Mascher T."/>
            <person name="Medema M.H."/>
            <person name="Devos D.P."/>
            <person name="Kaster A.-K."/>
            <person name="Ovreas L."/>
            <person name="Rohde M."/>
            <person name="Galperin M.Y."/>
            <person name="Jogler C."/>
        </authorList>
    </citation>
    <scope>NUCLEOTIDE SEQUENCE [LARGE SCALE GENOMIC DNA]</scope>
    <source>
        <strain evidence="10 11">Poly41</strain>
    </source>
</reference>
<evidence type="ECO:0000256" key="3">
    <source>
        <dbReference type="ARBA" id="ARBA00022723"/>
    </source>
</evidence>
<dbReference type="InterPro" id="IPR050738">
    <property type="entry name" value="Sulfatase"/>
</dbReference>
<evidence type="ECO:0000256" key="8">
    <source>
        <dbReference type="SAM" id="SignalP"/>
    </source>
</evidence>
<organism evidence="10 11">
    <name type="scientific">Novipirellula artificiosorum</name>
    <dbReference type="NCBI Taxonomy" id="2528016"/>
    <lineage>
        <taxon>Bacteria</taxon>
        <taxon>Pseudomonadati</taxon>
        <taxon>Planctomycetota</taxon>
        <taxon>Planctomycetia</taxon>
        <taxon>Pirellulales</taxon>
        <taxon>Pirellulaceae</taxon>
        <taxon>Novipirellula</taxon>
    </lineage>
</organism>
<evidence type="ECO:0000256" key="4">
    <source>
        <dbReference type="ARBA" id="ARBA00022729"/>
    </source>
</evidence>
<dbReference type="AlphaFoldDB" id="A0A5C6D9N9"/>
<dbReference type="Proteomes" id="UP000319143">
    <property type="component" value="Unassembled WGS sequence"/>
</dbReference>
<dbReference type="EC" id="3.1.6.1" evidence="10"/>
<dbReference type="InterPro" id="IPR017850">
    <property type="entry name" value="Alkaline_phosphatase_core_sf"/>
</dbReference>
<evidence type="ECO:0000256" key="1">
    <source>
        <dbReference type="ARBA" id="ARBA00001913"/>
    </source>
</evidence>
<dbReference type="Gene3D" id="3.40.720.10">
    <property type="entry name" value="Alkaline Phosphatase, subunit A"/>
    <property type="match status" value="1"/>
</dbReference>
<feature type="region of interest" description="Disordered" evidence="7">
    <location>
        <begin position="448"/>
        <end position="479"/>
    </location>
</feature>
<gene>
    <name evidence="10" type="primary">atsA_90</name>
    <name evidence="10" type="ORF">Poly41_54490</name>
</gene>
<dbReference type="PANTHER" id="PTHR42693">
    <property type="entry name" value="ARYLSULFATASE FAMILY MEMBER"/>
    <property type="match status" value="1"/>
</dbReference>
<proteinExistence type="inferred from homology"/>
<comment type="caution">
    <text evidence="10">The sequence shown here is derived from an EMBL/GenBank/DDBJ whole genome shotgun (WGS) entry which is preliminary data.</text>
</comment>
<sequence precursor="true">MKRFHLAATMLLCLVFASSTHARSPNFILILTDDHGWSQMSESMDPEVADARSLYLETPNMVRLMREGMRFTSGYSPAPLCTPTRRSILCGTSTARSGPEFKSQWIPKDHATIPKSLKESNANYRCAHFGKWGENMVSTPEECGYDRSDGMTGNKTGGMPSSLGVVGSHDDGPPHFIDNEDPKRTSSITTRAIEFMDDQVKADLPFFVQVSYYAQHLSVVTSAKTLEKYGAKGVPDRRYPPAWAAMLDELDAGVGRLVDTVTKLGIEKNTYIFFTADNGGRGSIPGGDDELPPTNLPLTGAKHSLYEGGIRVPFVARGPNIPAGSVCRVPVVGYDFLPTFLDLAGGDVSRLSDEIDGVSIRKLLVRSNKSSLARPSGAIFFHRPDKLFSAIRTNEQKLMLFWKRNGEVDRHELFDLASNPTEEGNDVSGEQADRAAALQEKLQGYLRSVDAGKPKQVVQKKRSAPGITPTNQIAPDLNR</sequence>
<evidence type="ECO:0000256" key="2">
    <source>
        <dbReference type="ARBA" id="ARBA00008779"/>
    </source>
</evidence>
<name>A0A5C6D9N9_9BACT</name>
<evidence type="ECO:0000313" key="11">
    <source>
        <dbReference type="Proteomes" id="UP000319143"/>
    </source>
</evidence>
<evidence type="ECO:0000256" key="6">
    <source>
        <dbReference type="ARBA" id="ARBA00022837"/>
    </source>
</evidence>
<dbReference type="EMBL" id="SJPV01000012">
    <property type="protein sequence ID" value="TWU32471.1"/>
    <property type="molecule type" value="Genomic_DNA"/>
</dbReference>
<keyword evidence="5 10" id="KW-0378">Hydrolase</keyword>
<accession>A0A5C6D9N9</accession>
<evidence type="ECO:0000259" key="9">
    <source>
        <dbReference type="Pfam" id="PF00884"/>
    </source>
</evidence>
<evidence type="ECO:0000256" key="5">
    <source>
        <dbReference type="ARBA" id="ARBA00022801"/>
    </source>
</evidence>
<keyword evidence="3" id="KW-0479">Metal-binding</keyword>
<feature type="chain" id="PRO_5023118461" evidence="8">
    <location>
        <begin position="23"/>
        <end position="479"/>
    </location>
</feature>
<dbReference type="GO" id="GO:0046872">
    <property type="term" value="F:metal ion binding"/>
    <property type="evidence" value="ECO:0007669"/>
    <property type="project" value="UniProtKB-KW"/>
</dbReference>
<evidence type="ECO:0000313" key="10">
    <source>
        <dbReference type="EMBL" id="TWU32471.1"/>
    </source>
</evidence>
<dbReference type="InterPro" id="IPR000917">
    <property type="entry name" value="Sulfatase_N"/>
</dbReference>
<keyword evidence="6" id="KW-0106">Calcium</keyword>
<evidence type="ECO:0000256" key="7">
    <source>
        <dbReference type="SAM" id="MobiDB-lite"/>
    </source>
</evidence>
<protein>
    <submittedName>
        <fullName evidence="10">Arylsulfatase</fullName>
        <ecNumber evidence="10">3.1.6.1</ecNumber>
    </submittedName>
</protein>
<dbReference type="SUPFAM" id="SSF53649">
    <property type="entry name" value="Alkaline phosphatase-like"/>
    <property type="match status" value="1"/>
</dbReference>
<comment type="cofactor">
    <cofactor evidence="1">
        <name>Ca(2+)</name>
        <dbReference type="ChEBI" id="CHEBI:29108"/>
    </cofactor>
</comment>
<dbReference type="PANTHER" id="PTHR42693:SF42">
    <property type="entry name" value="ARYLSULFATASE G"/>
    <property type="match status" value="1"/>
</dbReference>
<feature type="signal peptide" evidence="8">
    <location>
        <begin position="1"/>
        <end position="22"/>
    </location>
</feature>
<dbReference type="RefSeq" id="WP_146530246.1">
    <property type="nucleotide sequence ID" value="NZ_SJPV01000012.1"/>
</dbReference>